<dbReference type="RefSeq" id="WP_020070887.1">
    <property type="nucleotide sequence ID" value="NZ_JAQQDN010000019.1"/>
</dbReference>
<dbReference type="EMBL" id="JAURTK010000003">
    <property type="protein sequence ID" value="MDP9647199.1"/>
    <property type="molecule type" value="Genomic_DNA"/>
</dbReference>
<dbReference type="GeneID" id="97032147"/>
<accession>A0AB73IBP4</accession>
<reference evidence="1" key="1">
    <citation type="submission" date="2023-07" db="EMBL/GenBank/DDBJ databases">
        <title>Sorghum-associated microbial communities from plants grown in Nebraska, USA.</title>
        <authorList>
            <person name="Schachtman D."/>
        </authorList>
    </citation>
    <scope>NUCLEOTIDE SEQUENCE</scope>
    <source>
        <strain evidence="1">DS1061</strain>
    </source>
</reference>
<gene>
    <name evidence="1" type="ORF">J2793_002645</name>
</gene>
<proteinExistence type="predicted"/>
<comment type="caution">
    <text evidence="1">The sequence shown here is derived from an EMBL/GenBank/DDBJ whole genome shotgun (WGS) entry which is preliminary data.</text>
</comment>
<dbReference type="AlphaFoldDB" id="A0AB73IBP4"/>
<evidence type="ECO:0000313" key="2">
    <source>
        <dbReference type="Proteomes" id="UP001229486"/>
    </source>
</evidence>
<evidence type="ECO:0000313" key="1">
    <source>
        <dbReference type="EMBL" id="MDP9647199.1"/>
    </source>
</evidence>
<name>A0AB73IBP4_9BURK</name>
<organism evidence="1 2">
    <name type="scientific">Paraburkholderia caledonica</name>
    <dbReference type="NCBI Taxonomy" id="134536"/>
    <lineage>
        <taxon>Bacteria</taxon>
        <taxon>Pseudomonadati</taxon>
        <taxon>Pseudomonadota</taxon>
        <taxon>Betaproteobacteria</taxon>
        <taxon>Burkholderiales</taxon>
        <taxon>Burkholderiaceae</taxon>
        <taxon>Paraburkholderia</taxon>
    </lineage>
</organism>
<dbReference type="Proteomes" id="UP001229486">
    <property type="component" value="Unassembled WGS sequence"/>
</dbReference>
<sequence length="69" mass="7580">MEDNDYLAAFAFCVTVDAIRKAQGKMMPEDLPVGSMERMQAEVDLIEDTLRMLGIAPDAANGFQDGPEE</sequence>
<protein>
    <submittedName>
        <fullName evidence="1">Uncharacterized protein</fullName>
    </submittedName>
</protein>